<dbReference type="Pfam" id="PF06057">
    <property type="entry name" value="VirJ"/>
    <property type="match status" value="1"/>
</dbReference>
<evidence type="ECO:0000313" key="3">
    <source>
        <dbReference type="EMBL" id="MBA8887811.1"/>
    </source>
</evidence>
<dbReference type="PROSITE" id="PS51257">
    <property type="entry name" value="PROKAR_LIPOPROTEIN"/>
    <property type="match status" value="1"/>
</dbReference>
<evidence type="ECO:0000259" key="2">
    <source>
        <dbReference type="Pfam" id="PF06057"/>
    </source>
</evidence>
<organism evidence="3 4">
    <name type="scientific">Dokdonella fugitiva</name>
    <dbReference type="NCBI Taxonomy" id="328517"/>
    <lineage>
        <taxon>Bacteria</taxon>
        <taxon>Pseudomonadati</taxon>
        <taxon>Pseudomonadota</taxon>
        <taxon>Gammaproteobacteria</taxon>
        <taxon>Lysobacterales</taxon>
        <taxon>Rhodanobacteraceae</taxon>
        <taxon>Dokdonella</taxon>
    </lineage>
</organism>
<feature type="signal peptide" evidence="1">
    <location>
        <begin position="1"/>
        <end position="19"/>
    </location>
</feature>
<dbReference type="Gene3D" id="3.40.50.1820">
    <property type="entry name" value="alpha/beta hydrolase"/>
    <property type="match status" value="1"/>
</dbReference>
<reference evidence="3 4" key="1">
    <citation type="submission" date="2020-07" db="EMBL/GenBank/DDBJ databases">
        <title>Genomic Encyclopedia of Type Strains, Phase IV (KMG-V): Genome sequencing to study the core and pangenomes of soil and plant-associated prokaryotes.</title>
        <authorList>
            <person name="Whitman W."/>
        </authorList>
    </citation>
    <scope>NUCLEOTIDE SEQUENCE [LARGE SCALE GENOMIC DNA]</scope>
    <source>
        <strain evidence="3 4">RH2WT43</strain>
    </source>
</reference>
<dbReference type="RefSeq" id="WP_182530847.1">
    <property type="nucleotide sequence ID" value="NZ_JACGXL010000002.1"/>
</dbReference>
<dbReference type="InterPro" id="IPR010333">
    <property type="entry name" value="VirJ"/>
</dbReference>
<comment type="caution">
    <text evidence="3">The sequence shown here is derived from an EMBL/GenBank/DDBJ whole genome shotgun (WGS) entry which is preliminary data.</text>
</comment>
<dbReference type="SUPFAM" id="SSF53474">
    <property type="entry name" value="alpha/beta-Hydrolases"/>
    <property type="match status" value="1"/>
</dbReference>
<dbReference type="InterPro" id="IPR029058">
    <property type="entry name" value="AB_hydrolase_fold"/>
</dbReference>
<proteinExistence type="predicted"/>
<evidence type="ECO:0000256" key="1">
    <source>
        <dbReference type="SAM" id="SignalP"/>
    </source>
</evidence>
<accession>A0A839F6L2</accession>
<protein>
    <submittedName>
        <fullName evidence="3">Putative esterase</fullName>
    </submittedName>
</protein>
<dbReference type="Proteomes" id="UP000550401">
    <property type="component" value="Unassembled WGS sequence"/>
</dbReference>
<dbReference type="AlphaFoldDB" id="A0A839F6L2"/>
<keyword evidence="4" id="KW-1185">Reference proteome</keyword>
<feature type="chain" id="PRO_5033041327" evidence="1">
    <location>
        <begin position="20"/>
        <end position="278"/>
    </location>
</feature>
<gene>
    <name evidence="3" type="ORF">FHW12_002025</name>
</gene>
<name>A0A839F6L2_9GAMM</name>
<feature type="domain" description="Bacterial virulence" evidence="2">
    <location>
        <begin position="74"/>
        <end position="159"/>
    </location>
</feature>
<sequence>MIRSARLLASLLSFTACVAAHPVAAKNGAPAGAAAAKAHHKAAPVKDPEVDRWIDVAGFGEVALYRPKTDARGLVLFASGDGGWNLGVTEMAHEAAALGYWVAGFSTPRYLKALDAGDASCSDADGVLARLADSLVRELALPARTRAVIVGYSSGATVAYTALAADAGKRFGGGISLGFCPDLLIHKPFCPGDGGLTAHWQQQPPTWVFDKRDTVATRWRILQGEADQVCDPKFAGEFAAGQKDAEAVMLPKVGHGFGVPKNWLAQYRQSLHDLLDAP</sequence>
<keyword evidence="1" id="KW-0732">Signal</keyword>
<evidence type="ECO:0000313" key="4">
    <source>
        <dbReference type="Proteomes" id="UP000550401"/>
    </source>
</evidence>
<dbReference type="EMBL" id="JACGXL010000002">
    <property type="protein sequence ID" value="MBA8887811.1"/>
    <property type="molecule type" value="Genomic_DNA"/>
</dbReference>